<accession>A0AAN9HNU3</accession>
<name>A0AAN9HNU3_CROPI</name>
<reference evidence="1 2" key="1">
    <citation type="submission" date="2024-01" db="EMBL/GenBank/DDBJ databases">
        <title>The genomes of 5 underutilized Papilionoideae crops provide insights into root nodulation and disease resistanc.</title>
        <authorList>
            <person name="Yuan L."/>
        </authorList>
    </citation>
    <scope>NUCLEOTIDE SEQUENCE [LARGE SCALE GENOMIC DNA]</scope>
    <source>
        <strain evidence="1">ZHUSHIDOU_FW_LH</strain>
        <tissue evidence="1">Leaf</tissue>
    </source>
</reference>
<gene>
    <name evidence="1" type="ORF">RIF29_38325</name>
</gene>
<evidence type="ECO:0000313" key="2">
    <source>
        <dbReference type="Proteomes" id="UP001372338"/>
    </source>
</evidence>
<organism evidence="1 2">
    <name type="scientific">Crotalaria pallida</name>
    <name type="common">Smooth rattlebox</name>
    <name type="synonym">Crotalaria striata</name>
    <dbReference type="NCBI Taxonomy" id="3830"/>
    <lineage>
        <taxon>Eukaryota</taxon>
        <taxon>Viridiplantae</taxon>
        <taxon>Streptophyta</taxon>
        <taxon>Embryophyta</taxon>
        <taxon>Tracheophyta</taxon>
        <taxon>Spermatophyta</taxon>
        <taxon>Magnoliopsida</taxon>
        <taxon>eudicotyledons</taxon>
        <taxon>Gunneridae</taxon>
        <taxon>Pentapetalae</taxon>
        <taxon>rosids</taxon>
        <taxon>fabids</taxon>
        <taxon>Fabales</taxon>
        <taxon>Fabaceae</taxon>
        <taxon>Papilionoideae</taxon>
        <taxon>50 kb inversion clade</taxon>
        <taxon>genistoids sensu lato</taxon>
        <taxon>core genistoids</taxon>
        <taxon>Crotalarieae</taxon>
        <taxon>Crotalaria</taxon>
    </lineage>
</organism>
<proteinExistence type="predicted"/>
<comment type="caution">
    <text evidence="1">The sequence shown here is derived from an EMBL/GenBank/DDBJ whole genome shotgun (WGS) entry which is preliminary data.</text>
</comment>
<sequence>MHSYSLRSLPPIATVCLGGPFPSKSKRSRSFLSTFLPNSPTYIYTLFTHFSRYFVKSEKSSSISCVNAGVLDSIQFSTATNFSISQFQKLKPNRAPVQFDLS</sequence>
<keyword evidence="2" id="KW-1185">Reference proteome</keyword>
<dbReference type="AlphaFoldDB" id="A0AAN9HNU3"/>
<dbReference type="EMBL" id="JAYWIO010000008">
    <property type="protein sequence ID" value="KAK7243526.1"/>
    <property type="molecule type" value="Genomic_DNA"/>
</dbReference>
<protein>
    <submittedName>
        <fullName evidence="1">Uncharacterized protein</fullName>
    </submittedName>
</protein>
<evidence type="ECO:0000313" key="1">
    <source>
        <dbReference type="EMBL" id="KAK7243526.1"/>
    </source>
</evidence>
<dbReference type="Proteomes" id="UP001372338">
    <property type="component" value="Unassembled WGS sequence"/>
</dbReference>